<protein>
    <submittedName>
        <fullName evidence="1">Uncharacterized protein</fullName>
    </submittedName>
</protein>
<dbReference type="AlphaFoldDB" id="A0AA36GFT2"/>
<dbReference type="Proteomes" id="UP001176961">
    <property type="component" value="Unassembled WGS sequence"/>
</dbReference>
<evidence type="ECO:0000313" key="1">
    <source>
        <dbReference type="EMBL" id="CAJ0590664.1"/>
    </source>
</evidence>
<organism evidence="1 2">
    <name type="scientific">Cylicocyclus nassatus</name>
    <name type="common">Nematode worm</name>
    <dbReference type="NCBI Taxonomy" id="53992"/>
    <lineage>
        <taxon>Eukaryota</taxon>
        <taxon>Metazoa</taxon>
        <taxon>Ecdysozoa</taxon>
        <taxon>Nematoda</taxon>
        <taxon>Chromadorea</taxon>
        <taxon>Rhabditida</taxon>
        <taxon>Rhabditina</taxon>
        <taxon>Rhabditomorpha</taxon>
        <taxon>Strongyloidea</taxon>
        <taxon>Strongylidae</taxon>
        <taxon>Cylicocyclus</taxon>
    </lineage>
</organism>
<evidence type="ECO:0000313" key="2">
    <source>
        <dbReference type="Proteomes" id="UP001176961"/>
    </source>
</evidence>
<dbReference type="EMBL" id="CATQJL010000001">
    <property type="protein sequence ID" value="CAJ0590664.1"/>
    <property type="molecule type" value="Genomic_DNA"/>
</dbReference>
<gene>
    <name evidence="1" type="ORF">CYNAS_LOCUS2647</name>
</gene>
<accession>A0AA36GFT2</accession>
<reference evidence="1" key="1">
    <citation type="submission" date="2023-07" db="EMBL/GenBank/DDBJ databases">
        <authorList>
            <consortium name="CYATHOMIX"/>
        </authorList>
    </citation>
    <scope>NUCLEOTIDE SEQUENCE</scope>
    <source>
        <strain evidence="1">N/A</strain>
    </source>
</reference>
<keyword evidence="2" id="KW-1185">Reference proteome</keyword>
<name>A0AA36GFT2_CYLNA</name>
<sequence length="82" mass="9052">MTSTKAEIRDYLEREGVEVSTAATKAKLLEETSLVFIFSLVETLETGSCRALATTAFSSANRSTADEYRPNIVLPIHESRNI</sequence>
<proteinExistence type="predicted"/>
<comment type="caution">
    <text evidence="1">The sequence shown here is derived from an EMBL/GenBank/DDBJ whole genome shotgun (WGS) entry which is preliminary data.</text>
</comment>